<keyword evidence="1" id="KW-1133">Transmembrane helix</keyword>
<sequence>MKEDKDRSLKDQILVIAPHEGLVSSDTWLKSPLLVAVRNVGYADALVSMMSLQAALLVSFGDGEPDPRLMNGISGAAVCGTVSLIGIYMIYSSGRQKRNE</sequence>
<keyword evidence="3" id="KW-1185">Reference proteome</keyword>
<reference evidence="2 3" key="1">
    <citation type="submission" date="2024-06" db="EMBL/GenBank/DDBJ databases">
        <title>Genomic Encyclopedia of Type Strains, Phase IV (KMG-IV): sequencing the most valuable type-strain genomes for metagenomic binning, comparative biology and taxonomic classification.</title>
        <authorList>
            <person name="Goeker M."/>
        </authorList>
    </citation>
    <scope>NUCLEOTIDE SEQUENCE [LARGE SCALE GENOMIC DNA]</scope>
    <source>
        <strain evidence="2 3">DSM 19261</strain>
    </source>
</reference>
<dbReference type="EMBL" id="JBEPLZ010000028">
    <property type="protein sequence ID" value="MET3573322.1"/>
    <property type="molecule type" value="Genomic_DNA"/>
</dbReference>
<dbReference type="Proteomes" id="UP001549200">
    <property type="component" value="Unassembled WGS sequence"/>
</dbReference>
<keyword evidence="1" id="KW-0812">Transmembrane</keyword>
<name>A0ABV2G5G7_9FIRM</name>
<feature type="transmembrane region" description="Helical" evidence="1">
    <location>
        <begin position="40"/>
        <end position="60"/>
    </location>
</feature>
<evidence type="ECO:0000313" key="2">
    <source>
        <dbReference type="EMBL" id="MET3573322.1"/>
    </source>
</evidence>
<evidence type="ECO:0000313" key="3">
    <source>
        <dbReference type="Proteomes" id="UP001549200"/>
    </source>
</evidence>
<feature type="transmembrane region" description="Helical" evidence="1">
    <location>
        <begin position="72"/>
        <end position="91"/>
    </location>
</feature>
<comment type="caution">
    <text evidence="2">The sequence shown here is derived from an EMBL/GenBank/DDBJ whole genome shotgun (WGS) entry which is preliminary data.</text>
</comment>
<organism evidence="2 3">
    <name type="scientific">Enterocloster citroniae</name>
    <dbReference type="NCBI Taxonomy" id="358743"/>
    <lineage>
        <taxon>Bacteria</taxon>
        <taxon>Bacillati</taxon>
        <taxon>Bacillota</taxon>
        <taxon>Clostridia</taxon>
        <taxon>Lachnospirales</taxon>
        <taxon>Lachnospiraceae</taxon>
        <taxon>Enterocloster</taxon>
    </lineage>
</organism>
<gene>
    <name evidence="2" type="ORF">ABID13_004983</name>
</gene>
<protein>
    <submittedName>
        <fullName evidence="2">Uncharacterized protein</fullName>
    </submittedName>
</protein>
<proteinExistence type="predicted"/>
<keyword evidence="1" id="KW-0472">Membrane</keyword>
<accession>A0ABV2G5G7</accession>
<evidence type="ECO:0000256" key="1">
    <source>
        <dbReference type="SAM" id="Phobius"/>
    </source>
</evidence>